<dbReference type="FunFam" id="3.40.50.1000:FF:000022">
    <property type="entry name" value="Phosphoglycolate phosphatase"/>
    <property type="match status" value="1"/>
</dbReference>
<dbReference type="InterPro" id="IPR023214">
    <property type="entry name" value="HAD_sf"/>
</dbReference>
<dbReference type="PROSITE" id="PS01228">
    <property type="entry name" value="COF_1"/>
    <property type="match status" value="1"/>
</dbReference>
<dbReference type="PATRIC" id="fig|1410657.5.peg.570"/>
<dbReference type="Gene3D" id="3.40.50.1000">
    <property type="entry name" value="HAD superfamily/HAD-like"/>
    <property type="match status" value="1"/>
</dbReference>
<keyword evidence="2" id="KW-1185">Reference proteome</keyword>
<dbReference type="GO" id="GO:0008967">
    <property type="term" value="F:phosphoglycolate phosphatase activity"/>
    <property type="evidence" value="ECO:0007669"/>
    <property type="project" value="TreeGrafter"/>
</dbReference>
<proteinExistence type="predicted"/>
<dbReference type="InterPro" id="IPR023198">
    <property type="entry name" value="PGP-like_dom2"/>
</dbReference>
<dbReference type="InterPro" id="IPR006549">
    <property type="entry name" value="HAD-SF_hydro_IIIA"/>
</dbReference>
<dbReference type="PRINTS" id="PR00413">
    <property type="entry name" value="HADHALOGNASE"/>
</dbReference>
<dbReference type="GO" id="GO:0005829">
    <property type="term" value="C:cytosol"/>
    <property type="evidence" value="ECO:0007669"/>
    <property type="project" value="TreeGrafter"/>
</dbReference>
<protein>
    <submittedName>
        <fullName evidence="1">Phosphatase</fullName>
    </submittedName>
</protein>
<dbReference type="SFLD" id="SFLDG01135">
    <property type="entry name" value="C1.5.6:_HAD__Beta-PGM__Phospha"/>
    <property type="match status" value="1"/>
</dbReference>
<dbReference type="InterPro" id="IPR041492">
    <property type="entry name" value="HAD_2"/>
</dbReference>
<accession>A0A0R2HAJ9</accession>
<name>A0A0R2HAJ9_9FIRM</name>
<dbReference type="SFLD" id="SFLDG01129">
    <property type="entry name" value="C1.5:_HAD__Beta-PGM__Phosphata"/>
    <property type="match status" value="1"/>
</dbReference>
<dbReference type="InterPro" id="IPR006439">
    <property type="entry name" value="HAD-SF_hydro_IA"/>
</dbReference>
<dbReference type="PANTHER" id="PTHR43434:SF1">
    <property type="entry name" value="PHOSPHOGLYCOLATE PHOSPHATASE"/>
    <property type="match status" value="1"/>
</dbReference>
<dbReference type="AlphaFoldDB" id="A0A0R2HAJ9"/>
<dbReference type="PANTHER" id="PTHR43434">
    <property type="entry name" value="PHOSPHOGLYCOLATE PHOSPHATASE"/>
    <property type="match status" value="1"/>
</dbReference>
<evidence type="ECO:0000313" key="1">
    <source>
        <dbReference type="EMBL" id="KRN49937.1"/>
    </source>
</evidence>
<gene>
    <name evidence="1" type="ORF">IV49_GL000544</name>
</gene>
<dbReference type="Proteomes" id="UP000051841">
    <property type="component" value="Unassembled WGS sequence"/>
</dbReference>
<dbReference type="EMBL" id="JQBL01000017">
    <property type="protein sequence ID" value="KRN49937.1"/>
    <property type="molecule type" value="Genomic_DNA"/>
</dbReference>
<dbReference type="SFLD" id="SFLDS00003">
    <property type="entry name" value="Haloacid_Dehalogenase"/>
    <property type="match status" value="1"/>
</dbReference>
<comment type="caution">
    <text evidence="1">The sequence shown here is derived from an EMBL/GenBank/DDBJ whole genome shotgun (WGS) entry which is preliminary data.</text>
</comment>
<dbReference type="Pfam" id="PF13419">
    <property type="entry name" value="HAD_2"/>
    <property type="match status" value="1"/>
</dbReference>
<reference evidence="1 2" key="1">
    <citation type="journal article" date="2015" name="Genome Announc.">
        <title>Expanding the biotechnology potential of lactobacilli through comparative genomics of 213 strains and associated genera.</title>
        <authorList>
            <person name="Sun Z."/>
            <person name="Harris H.M."/>
            <person name="McCann A."/>
            <person name="Guo C."/>
            <person name="Argimon S."/>
            <person name="Zhang W."/>
            <person name="Yang X."/>
            <person name="Jeffery I.B."/>
            <person name="Cooney J.C."/>
            <person name="Kagawa T.F."/>
            <person name="Liu W."/>
            <person name="Song Y."/>
            <person name="Salvetti E."/>
            <person name="Wrobel A."/>
            <person name="Rasinkangas P."/>
            <person name="Parkhill J."/>
            <person name="Rea M.C."/>
            <person name="O'Sullivan O."/>
            <person name="Ritari J."/>
            <person name="Douillard F.P."/>
            <person name="Paul Ross R."/>
            <person name="Yang R."/>
            <person name="Briner A.E."/>
            <person name="Felis G.E."/>
            <person name="de Vos W.M."/>
            <person name="Barrangou R."/>
            <person name="Klaenhammer T.R."/>
            <person name="Caufield P.W."/>
            <person name="Cui Y."/>
            <person name="Zhang H."/>
            <person name="O'Toole P.W."/>
        </authorList>
    </citation>
    <scope>NUCLEOTIDE SEQUENCE [LARGE SCALE GENOMIC DNA]</scope>
    <source>
        <strain evidence="1 2">DSM 20405</strain>
    </source>
</reference>
<dbReference type="InterPro" id="IPR050155">
    <property type="entry name" value="HAD-like_hydrolase_sf"/>
</dbReference>
<dbReference type="GO" id="GO:0006281">
    <property type="term" value="P:DNA repair"/>
    <property type="evidence" value="ECO:0007669"/>
    <property type="project" value="TreeGrafter"/>
</dbReference>
<dbReference type="NCBIfam" id="TIGR01662">
    <property type="entry name" value="HAD-SF-IIIA"/>
    <property type="match status" value="1"/>
</dbReference>
<dbReference type="InterPro" id="IPR036412">
    <property type="entry name" value="HAD-like_sf"/>
</dbReference>
<dbReference type="NCBIfam" id="TIGR01549">
    <property type="entry name" value="HAD-SF-IA-v1"/>
    <property type="match status" value="1"/>
</dbReference>
<evidence type="ECO:0000313" key="2">
    <source>
        <dbReference type="Proteomes" id="UP000051841"/>
    </source>
</evidence>
<dbReference type="Gene3D" id="1.10.150.240">
    <property type="entry name" value="Putative phosphatase, domain 2"/>
    <property type="match status" value="1"/>
</dbReference>
<sequence length="235" mass="26611">MDMYRAAIFDMDGTILNTIEDLTSALNYAMKKAGHRHNYSVEEVKQFFGSGVKVAMMRAIAYEEGMSGEELVKVGTADSSVKESDEIDDIQKIFRPYYKEHCKIKTGPYEGILSLLKMLRKKGVKLAVVSNKQNDAVLELVKDQFEGYFDFVIGEKEGIRRKPAPDMIESCLAELHVNKEEAVYIGDSEIDIQSAKNAKMDCVSVSWGFRKRAFLEQYENIHIVDTVEELKASLL</sequence>
<dbReference type="NCBIfam" id="TIGR01509">
    <property type="entry name" value="HAD-SF-IA-v3"/>
    <property type="match status" value="1"/>
</dbReference>
<dbReference type="RefSeq" id="WP_238551733.1">
    <property type="nucleotide sequence ID" value="NZ_JNKN01000017.1"/>
</dbReference>
<dbReference type="SUPFAM" id="SSF56784">
    <property type="entry name" value="HAD-like"/>
    <property type="match status" value="1"/>
</dbReference>
<organism evidence="1 2">
    <name type="scientific">Kandleria vitulina DSM 20405</name>
    <dbReference type="NCBI Taxonomy" id="1410657"/>
    <lineage>
        <taxon>Bacteria</taxon>
        <taxon>Bacillati</taxon>
        <taxon>Bacillota</taxon>
        <taxon>Erysipelotrichia</taxon>
        <taxon>Erysipelotrichales</taxon>
        <taxon>Coprobacillaceae</taxon>
        <taxon>Kandleria</taxon>
    </lineage>
</organism>